<dbReference type="InterPro" id="IPR036388">
    <property type="entry name" value="WH-like_DNA-bd_sf"/>
</dbReference>
<dbReference type="InterPro" id="IPR036390">
    <property type="entry name" value="WH_DNA-bd_sf"/>
</dbReference>
<evidence type="ECO:0000313" key="3">
    <source>
        <dbReference type="EMBL" id="MUG33454.1"/>
    </source>
</evidence>
<dbReference type="InterPro" id="IPR000525">
    <property type="entry name" value="Initiator_Rep_WH1"/>
</dbReference>
<dbReference type="EMBL" id="WFKQ01000018">
    <property type="protein sequence ID" value="MUG33454.1"/>
    <property type="molecule type" value="Genomic_DNA"/>
</dbReference>
<sequence length="415" mass="48026">MTMHGDMSALNLEGIQEVMTTMGSFDSVFKDISEQERNIFLEMVIKRTLEKPEYQTGKVQSQSKNRSIQEVITSLSPQEVATAETQSASRIYSEKWFVIQNRLLNAITDLELNERRLIMFLSPVVRKAVDADPTQRIFTVAVKDFANEYGIKGKYLYEELETIADSILEKVFFFWYDYKGNQAKKGVSWVSECDYIENEGLVRVKLDDTVIEMLTVFDKANPFTKYERKMIVNLGSYGVILFELIASCMHQQHKQKAYTIEYLRAKFNCVDTYLVLADFKRYVIDKAIKDIEAHTPYRISYTQNKKGRIIHEIVFSFEDTREKALKDGKGKSKGLERAPNSADMLTNYNDKQLARAVHSKKFIADYNGLIAAQNPANQSSDAWISHMVEWVKKDPERFTKRPAKEYLDDEQAPRF</sequence>
<accession>A0A844M3Q8</accession>
<name>A0A844M3Q8_9GAMM</name>
<reference evidence="3 4" key="1">
    <citation type="journal article" date="2019" name="PLoS ONE">
        <title>Pup mortality in New Zealand sea lions (Phocarctos hookeri) at Enderby Island, Auckland Islands, 2013-18.</title>
        <authorList>
            <person name="Michael S.A."/>
            <person name="Hayman D.T.S."/>
            <person name="Gray R."/>
            <person name="Zhang J."/>
            <person name="Rogers L."/>
            <person name="Roe W.D."/>
        </authorList>
    </citation>
    <scope>NUCLEOTIDE SEQUENCE [LARGE SCALE GENOMIC DNA]</scope>
    <source>
        <strain evidence="3 4">SM868</strain>
    </source>
</reference>
<dbReference type="SUPFAM" id="SSF46785">
    <property type="entry name" value="Winged helix' DNA-binding domain"/>
    <property type="match status" value="2"/>
</dbReference>
<comment type="caution">
    <text evidence="3">The sequence shown here is derived from an EMBL/GenBank/DDBJ whole genome shotgun (WGS) entry which is preliminary data.</text>
</comment>
<dbReference type="GO" id="GO:0006270">
    <property type="term" value="P:DNA replication initiation"/>
    <property type="evidence" value="ECO:0007669"/>
    <property type="project" value="InterPro"/>
</dbReference>
<gene>
    <name evidence="3" type="ORF">GB996_11740</name>
</gene>
<dbReference type="AlphaFoldDB" id="A0A844M3Q8"/>
<dbReference type="Proteomes" id="UP000442109">
    <property type="component" value="Unassembled WGS sequence"/>
</dbReference>
<evidence type="ECO:0000313" key="4">
    <source>
        <dbReference type="Proteomes" id="UP000442109"/>
    </source>
</evidence>
<dbReference type="OrthoDB" id="5620382at2"/>
<organism evidence="3 4">
    <name type="scientific">Psychrobacter sanguinis</name>
    <dbReference type="NCBI Taxonomy" id="861445"/>
    <lineage>
        <taxon>Bacteria</taxon>
        <taxon>Pseudomonadati</taxon>
        <taxon>Pseudomonadota</taxon>
        <taxon>Gammaproteobacteria</taxon>
        <taxon>Moraxellales</taxon>
        <taxon>Moraxellaceae</taxon>
        <taxon>Psychrobacter</taxon>
    </lineage>
</organism>
<dbReference type="Pfam" id="PF01051">
    <property type="entry name" value="Rep3_N"/>
    <property type="match status" value="1"/>
</dbReference>
<keyword evidence="4" id="KW-1185">Reference proteome</keyword>
<dbReference type="Pfam" id="PF21205">
    <property type="entry name" value="Rep3_C"/>
    <property type="match status" value="1"/>
</dbReference>
<evidence type="ECO:0000259" key="2">
    <source>
        <dbReference type="Pfam" id="PF01051"/>
    </source>
</evidence>
<dbReference type="Gene3D" id="1.10.10.10">
    <property type="entry name" value="Winged helix-like DNA-binding domain superfamily/Winged helix DNA-binding domain"/>
    <property type="match status" value="2"/>
</dbReference>
<protein>
    <submittedName>
        <fullName evidence="3">RepB family plasmid replication initiator protein</fullName>
    </submittedName>
</protein>
<comment type="similarity">
    <text evidence="1">Belongs to the initiator RepB protein family.</text>
</comment>
<dbReference type="GO" id="GO:0003887">
    <property type="term" value="F:DNA-directed DNA polymerase activity"/>
    <property type="evidence" value="ECO:0007669"/>
    <property type="project" value="InterPro"/>
</dbReference>
<evidence type="ECO:0000256" key="1">
    <source>
        <dbReference type="ARBA" id="ARBA00038283"/>
    </source>
</evidence>
<feature type="domain" description="Initiator Rep protein WH1" evidence="2">
    <location>
        <begin position="99"/>
        <end position="245"/>
    </location>
</feature>
<proteinExistence type="inferred from homology"/>